<dbReference type="EMBL" id="RKQG01000003">
    <property type="protein sequence ID" value="RPE27857.1"/>
    <property type="molecule type" value="Genomic_DNA"/>
</dbReference>
<proteinExistence type="predicted"/>
<organism evidence="3 4">
    <name type="scientific">Kitasatospora cineracea</name>
    <dbReference type="NCBI Taxonomy" id="88074"/>
    <lineage>
        <taxon>Bacteria</taxon>
        <taxon>Bacillati</taxon>
        <taxon>Actinomycetota</taxon>
        <taxon>Actinomycetes</taxon>
        <taxon>Kitasatosporales</taxon>
        <taxon>Streptomycetaceae</taxon>
        <taxon>Kitasatospora</taxon>
    </lineage>
</organism>
<sequence>MPSPASYASPRSLGIAASVLLGLTGAAALWNAAVVLAVGTSPDSAAGLALLGAGGIGEVLLTAATAVVFIMWLYRVRVNAEVIYPHGHQRGRGWAVGAWFLPFVNLYLPWRITIDVWQASGPAGEHGVPQPVPATVVNAWWSTWIAGLLLARMPAPATVTASEFCTAAAAVLAILVVRRLTAMQERHAQAARAVAAVPAHWAPAGQS</sequence>
<keyword evidence="1" id="KW-0812">Transmembrane</keyword>
<dbReference type="AlphaFoldDB" id="A0A3N4RHM6"/>
<comment type="caution">
    <text evidence="3">The sequence shown here is derived from an EMBL/GenBank/DDBJ whole genome shotgun (WGS) entry which is preliminary data.</text>
</comment>
<reference evidence="3 4" key="1">
    <citation type="submission" date="2018-11" db="EMBL/GenBank/DDBJ databases">
        <title>Sequencing the genomes of 1000 actinobacteria strains.</title>
        <authorList>
            <person name="Klenk H.-P."/>
        </authorList>
    </citation>
    <scope>NUCLEOTIDE SEQUENCE [LARGE SCALE GENOMIC DNA]</scope>
    <source>
        <strain evidence="3 4">DSM 44781</strain>
    </source>
</reference>
<dbReference type="RefSeq" id="WP_123821323.1">
    <property type="nucleotide sequence ID" value="NZ_JBEYIY010000012.1"/>
</dbReference>
<keyword evidence="4" id="KW-1185">Reference proteome</keyword>
<name>A0A3N4RHM6_9ACTN</name>
<evidence type="ECO:0000313" key="3">
    <source>
        <dbReference type="EMBL" id="RPE27857.1"/>
    </source>
</evidence>
<feature type="domain" description="DUF4328" evidence="2">
    <location>
        <begin position="48"/>
        <end position="181"/>
    </location>
</feature>
<accession>A0A3N4RHM6</accession>
<dbReference type="Proteomes" id="UP000266906">
    <property type="component" value="Unassembled WGS sequence"/>
</dbReference>
<keyword evidence="1" id="KW-0472">Membrane</keyword>
<dbReference type="InterPro" id="IPR025565">
    <property type="entry name" value="DUF4328"/>
</dbReference>
<dbReference type="Pfam" id="PF14219">
    <property type="entry name" value="DUF4328"/>
    <property type="match status" value="1"/>
</dbReference>
<feature type="transmembrane region" description="Helical" evidence="1">
    <location>
        <begin position="47"/>
        <end position="74"/>
    </location>
</feature>
<feature type="transmembrane region" description="Helical" evidence="1">
    <location>
        <begin position="94"/>
        <end position="112"/>
    </location>
</feature>
<keyword evidence="1" id="KW-1133">Transmembrane helix</keyword>
<protein>
    <submittedName>
        <fullName evidence="3">Uncharacterized protein DUF4328</fullName>
    </submittedName>
</protein>
<evidence type="ECO:0000256" key="1">
    <source>
        <dbReference type="SAM" id="Phobius"/>
    </source>
</evidence>
<gene>
    <name evidence="3" type="ORF">EDD38_7147</name>
</gene>
<evidence type="ECO:0000259" key="2">
    <source>
        <dbReference type="Pfam" id="PF14219"/>
    </source>
</evidence>
<evidence type="ECO:0000313" key="4">
    <source>
        <dbReference type="Proteomes" id="UP000266906"/>
    </source>
</evidence>
<feature type="transmembrane region" description="Helical" evidence="1">
    <location>
        <begin position="157"/>
        <end position="177"/>
    </location>
</feature>